<keyword evidence="6 9" id="KW-0378">Hydrolase</keyword>
<dbReference type="InterPro" id="IPR012340">
    <property type="entry name" value="NA-bd_OB-fold"/>
</dbReference>
<dbReference type="SMART" id="SM00357">
    <property type="entry name" value="CSP"/>
    <property type="match status" value="1"/>
</dbReference>
<evidence type="ECO:0000256" key="2">
    <source>
        <dbReference type="ARBA" id="ARBA00004496"/>
    </source>
</evidence>
<accession>A0A088MYC8</accession>
<evidence type="ECO:0000256" key="1">
    <source>
        <dbReference type="ARBA" id="ARBA00001849"/>
    </source>
</evidence>
<evidence type="ECO:0000256" key="8">
    <source>
        <dbReference type="ARBA" id="ARBA00022884"/>
    </source>
</evidence>
<evidence type="ECO:0000313" key="13">
    <source>
        <dbReference type="Proteomes" id="UP000067325"/>
    </source>
</evidence>
<dbReference type="AlphaFoldDB" id="A0A088MYC8"/>
<dbReference type="eggNOG" id="COG4776">
    <property type="taxonomic scope" value="Bacteria"/>
</dbReference>
<dbReference type="PANTHER" id="PTHR23355">
    <property type="entry name" value="RIBONUCLEASE"/>
    <property type="match status" value="1"/>
</dbReference>
<comment type="similarity">
    <text evidence="3 9">Belongs to the RNR ribonuclease family. RNase II subfamily.</text>
</comment>
<feature type="domain" description="Cold-shock" evidence="10">
    <location>
        <begin position="23"/>
        <end position="79"/>
    </location>
</feature>
<dbReference type="NCBIfam" id="NF003455">
    <property type="entry name" value="PRK05054.1"/>
    <property type="match status" value="1"/>
</dbReference>
<organism evidence="12 13">
    <name type="scientific">Candidatus Palibaumannia cicadellinicola</name>
    <dbReference type="NCBI Taxonomy" id="186490"/>
    <lineage>
        <taxon>Bacteria</taxon>
        <taxon>Pseudomonadati</taxon>
        <taxon>Pseudomonadota</taxon>
        <taxon>Gammaproteobacteria</taxon>
        <taxon>Candidatus Palibaumannia</taxon>
    </lineage>
</organism>
<dbReference type="Gene3D" id="2.40.50.640">
    <property type="match status" value="1"/>
</dbReference>
<evidence type="ECO:0000256" key="5">
    <source>
        <dbReference type="ARBA" id="ARBA00022722"/>
    </source>
</evidence>
<evidence type="ECO:0000256" key="7">
    <source>
        <dbReference type="ARBA" id="ARBA00022839"/>
    </source>
</evidence>
<dbReference type="EC" id="3.1.13.1" evidence="9"/>
<dbReference type="NCBIfam" id="TIGR00358">
    <property type="entry name" value="3_prime_RNase"/>
    <property type="match status" value="1"/>
</dbReference>
<dbReference type="InterPro" id="IPR011129">
    <property type="entry name" value="CSD"/>
</dbReference>
<keyword evidence="4 9" id="KW-0963">Cytoplasm</keyword>
<comment type="catalytic activity">
    <reaction evidence="1 9">
        <text>Exonucleolytic cleavage in the 3'- to 5'-direction to yield nucleoside 5'-phosphates.</text>
        <dbReference type="EC" id="3.1.13.1"/>
    </reaction>
</comment>
<proteinExistence type="inferred from homology"/>
<dbReference type="Pfam" id="PF00773">
    <property type="entry name" value="RNB"/>
    <property type="match status" value="1"/>
</dbReference>
<keyword evidence="5 9" id="KW-0540">Nuclease</keyword>
<dbReference type="KEGG" id="bcib:IM45_680"/>
<evidence type="ECO:0000256" key="9">
    <source>
        <dbReference type="HAMAP-Rule" id="MF_01036"/>
    </source>
</evidence>
<evidence type="ECO:0000259" key="10">
    <source>
        <dbReference type="SMART" id="SM00357"/>
    </source>
</evidence>
<dbReference type="FunFam" id="2.40.50.140:FF:000079">
    <property type="entry name" value="Exoribonuclease 2"/>
    <property type="match status" value="1"/>
</dbReference>
<dbReference type="Pfam" id="PF08206">
    <property type="entry name" value="OB_RNB"/>
    <property type="match status" value="1"/>
</dbReference>
<dbReference type="GO" id="GO:0006402">
    <property type="term" value="P:mRNA catabolic process"/>
    <property type="evidence" value="ECO:0007669"/>
    <property type="project" value="UniProtKB-UniRule"/>
</dbReference>
<evidence type="ECO:0000256" key="4">
    <source>
        <dbReference type="ARBA" id="ARBA00022490"/>
    </source>
</evidence>
<keyword evidence="8 9" id="KW-0694">RNA-binding</keyword>
<dbReference type="Pfam" id="PF00575">
    <property type="entry name" value="S1"/>
    <property type="match status" value="1"/>
</dbReference>
<evidence type="ECO:0000256" key="3">
    <source>
        <dbReference type="ARBA" id="ARBA00009925"/>
    </source>
</evidence>
<comment type="function">
    <text evidence="9">Involved in mRNA degradation. Hydrolyzes single-stranded polyribonucleotides processively in the 3' to 5' direction.</text>
</comment>
<evidence type="ECO:0000256" key="6">
    <source>
        <dbReference type="ARBA" id="ARBA00022801"/>
    </source>
</evidence>
<dbReference type="GO" id="GO:0005829">
    <property type="term" value="C:cytosol"/>
    <property type="evidence" value="ECO:0007669"/>
    <property type="project" value="TreeGrafter"/>
</dbReference>
<dbReference type="SMART" id="SM00955">
    <property type="entry name" value="RNB"/>
    <property type="match status" value="1"/>
</dbReference>
<evidence type="ECO:0000259" key="11">
    <source>
        <dbReference type="SMART" id="SM00955"/>
    </source>
</evidence>
<dbReference type="RefSeq" id="WP_038498468.1">
    <property type="nucleotide sequence ID" value="NZ_CP008985.1"/>
</dbReference>
<dbReference type="OrthoDB" id="9764149at2"/>
<dbReference type="InterPro" id="IPR022966">
    <property type="entry name" value="RNase_II/R_CS"/>
</dbReference>
<dbReference type="GO" id="GO:0003723">
    <property type="term" value="F:RNA binding"/>
    <property type="evidence" value="ECO:0007669"/>
    <property type="project" value="UniProtKB-KW"/>
</dbReference>
<keyword evidence="7 9" id="KW-0269">Exonuclease</keyword>
<dbReference type="Proteomes" id="UP000067325">
    <property type="component" value="Chromosome"/>
</dbReference>
<dbReference type="NCBIfam" id="TIGR02062">
    <property type="entry name" value="RNase_B"/>
    <property type="match status" value="1"/>
</dbReference>
<dbReference type="InterPro" id="IPR013223">
    <property type="entry name" value="RNase_B_OB_dom"/>
</dbReference>
<feature type="domain" description="RNB" evidence="11">
    <location>
        <begin position="190"/>
        <end position="518"/>
    </location>
</feature>
<dbReference type="GO" id="GO:0008859">
    <property type="term" value="F:exoribonuclease II activity"/>
    <property type="evidence" value="ECO:0007669"/>
    <property type="project" value="UniProtKB-UniRule"/>
</dbReference>
<dbReference type="HAMAP" id="MF_01036">
    <property type="entry name" value="RNase_II"/>
    <property type="match status" value="1"/>
</dbReference>
<name>A0A088MYC8_9GAMM</name>
<dbReference type="InterPro" id="IPR001900">
    <property type="entry name" value="RNase_II/R"/>
</dbReference>
<dbReference type="InterPro" id="IPR004476">
    <property type="entry name" value="RNase_II/RNase_R"/>
</dbReference>
<dbReference type="InterPro" id="IPR011804">
    <property type="entry name" value="RNase_II"/>
</dbReference>
<dbReference type="PANTHER" id="PTHR23355:SF37">
    <property type="entry name" value="EXORIBONUCLEASE 2"/>
    <property type="match status" value="1"/>
</dbReference>
<dbReference type="Gene3D" id="2.40.50.140">
    <property type="entry name" value="Nucleic acid-binding proteins"/>
    <property type="match status" value="2"/>
</dbReference>
<protein>
    <recommendedName>
        <fullName evidence="9">Exoribonuclease 2</fullName>
        <ecNumber evidence="9">3.1.13.1</ecNumber>
    </recommendedName>
    <alternativeName>
        <fullName evidence="9">Exoribonuclease II</fullName>
        <shortName evidence="9">RNase II</shortName>
        <shortName evidence="9">Ribonuclease II</shortName>
    </alternativeName>
</protein>
<dbReference type="SUPFAM" id="SSF50249">
    <property type="entry name" value="Nucleic acid-binding proteins"/>
    <property type="match status" value="4"/>
</dbReference>
<dbReference type="EMBL" id="CP008985">
    <property type="protein sequence ID" value="AIN47214.1"/>
    <property type="molecule type" value="Genomic_DNA"/>
</dbReference>
<comment type="subcellular location">
    <subcellularLocation>
        <location evidence="2 9">Cytoplasm</location>
    </subcellularLocation>
</comment>
<dbReference type="InterPro" id="IPR003029">
    <property type="entry name" value="S1_domain"/>
</dbReference>
<dbReference type="PROSITE" id="PS01175">
    <property type="entry name" value="RIBONUCLEASE_II"/>
    <property type="match status" value="1"/>
</dbReference>
<evidence type="ECO:0000313" key="12">
    <source>
        <dbReference type="EMBL" id="AIN47214.1"/>
    </source>
</evidence>
<reference evidence="12 13" key="1">
    <citation type="journal article" date="2014" name="MBio">
        <title>Differential genome evolution between companion symbionts in an insect-bacterial symbiosis.</title>
        <authorList>
            <person name="Bennett G.M."/>
            <person name="McCutcheon J.P."/>
            <person name="MacDonald B.R."/>
            <person name="Romanovicz D."/>
            <person name="Moran N.A."/>
        </authorList>
    </citation>
    <scope>NUCLEOTIDE SEQUENCE [LARGE SCALE GENOMIC DNA]</scope>
    <source>
        <strain evidence="12 13">BGSS</strain>
    </source>
</reference>
<gene>
    <name evidence="9" type="primary">rnb</name>
    <name evidence="12" type="ORF">IM45_680</name>
</gene>
<dbReference type="InterPro" id="IPR050180">
    <property type="entry name" value="RNR_Ribonuclease"/>
</dbReference>
<sequence length="646" mass="73662">MFQNNSLLIQLKQQLHSKTPRTEGVVKSTDKGFGFLEVDSQNSYFIPPPFMKKVMHGDKISAVLHTEKDRKIAEPEALIEPFLSRFVGQIQIKDDRVTILPENRLIKELIPAGPRHNVSNRLSTGDWVVAEMCRHPLEGHRYFYAQIIELVTTSGNYFAPWWVTLAKHNLEREAPAMPKGLIPQDDGLIREDLTALNFITIDNASTEDIDDALHVAYGPNETLVITIAIADPTAWIIAGSKLDTIARHRAFTNYLPGFNIPMLPRMLSDNLCSLRAYEKRPALVCQVTMQYDGTLEEDIRFFTAWVESKAKLSYDDVSDWLENSGVWQPDNNTIAEQIRLLHRVCQARSSWREQHALVFKDKPDYRFILDEKGKVNNIIAEPRRIAKRMIEEAMIAANICAARVLRDGLGFGLYNTHNGFDVAMVDQAVAILRNHNIPADANKLLTMKGFCALRRQLNAMPTSYLDSRIRRFQTFAELKTEPGPHFGLGLDVYATWTSPIRKYSDMMNHRLLKALIGARKAERPKKEITLRISERRRQNRIAERDVEDWLYARFLQKTAGTEICYSAEIIDICRSGMRVRLVDNGAIAFIPALFIHSIRDELVCNQDTGIVQVKGKECYRQGDTIEVTIVEVRMENRSIIAKIISA</sequence>